<dbReference type="EMBL" id="BQXU01000032">
    <property type="protein sequence ID" value="GKT49795.1"/>
    <property type="molecule type" value="Genomic_DNA"/>
</dbReference>
<dbReference type="GO" id="GO:0005524">
    <property type="term" value="F:ATP binding"/>
    <property type="evidence" value="ECO:0007669"/>
    <property type="project" value="InterPro"/>
</dbReference>
<dbReference type="RefSeq" id="XP_049132145.1">
    <property type="nucleotide sequence ID" value="XM_049276188.1"/>
</dbReference>
<feature type="domain" description="AAA+ ATPase" evidence="1">
    <location>
        <begin position="488"/>
        <end position="615"/>
    </location>
</feature>
<dbReference type="PANTHER" id="PTHR46411">
    <property type="entry name" value="FAMILY ATPASE, PUTATIVE-RELATED"/>
    <property type="match status" value="1"/>
</dbReference>
<sequence>MGLSPRELLEYQNQRALIQSQNARRLWLARQNPDDLEGTHASAESSGSLHIASKNDFMTETLESTRWHVFHRIEGEEATYLLGPSWTTHKSGSIRLRGNLLVADEAEYLRQRPCLDFVICKYYDHASQLQAAQRAETENIALPPPIPVTETIQLLSEQMITAVEAFLNTQPSFRERFPQWISKEPIKSPFLFWYCYRSADCFDGLSEPHRKQLRLLTGWIDKNYNEFYTEAEGLFTSGFVSCQTMPLFFLPGEVVVSKLGTAIQGHIAEMPISEEDLTSRNVSKWCLRAWSYAFDGRFYRQSSNLYLDIDFSNHKNVNMTELAVVPLRFSSNEIRTKLIRRGKMAWECRHRAFFSLYGEGNDILKQGERYMIDFGTYEQQNSDSPKYKEVYRLSHARDRKELDESVMECDAAPQAPEILVFPRTLMGYSLQKNKWQNVELDMVQSMSWNRQAFDRLVIDEEKKELIRALVTDSIEPKESTDIIQGSGNRLTILLHGSPGTGKTHTAESVAEKVKKPLLHVKCCEIGYDPQEMQRYLEAIFYLGKLWRCVVLLDEADVFLEQRTLADPGRNVLVSVFLRALENYEGILIMTTNRVDAFDETFTSRIQLPIHYEPLSKSQRRRIWANFFNQLDLPERNDDEAQSTTKQNKRKFEGARGIDIDNLERHLAELAEEEMNGHQIRNAITMARQLARFKEERMSYKHLEHVIRISTRFNKHRGKARDDCASERMSWEDGRR</sequence>
<dbReference type="Pfam" id="PF23232">
    <property type="entry name" value="AAA_lid_13"/>
    <property type="match status" value="1"/>
</dbReference>
<reference evidence="2 3" key="1">
    <citation type="submission" date="2022-03" db="EMBL/GenBank/DDBJ databases">
        <title>Genome data of Colletotrichum spp.</title>
        <authorList>
            <person name="Utami Y.D."/>
            <person name="Hiruma K."/>
        </authorList>
    </citation>
    <scope>NUCLEOTIDE SEQUENCE [LARGE SCALE GENOMIC DNA]</scope>
    <source>
        <strain evidence="2 3">MAFF 239500</strain>
    </source>
</reference>
<dbReference type="CDD" id="cd19481">
    <property type="entry name" value="RecA-like_protease"/>
    <property type="match status" value="1"/>
</dbReference>
<name>A0AA37PCU5_9PEZI</name>
<dbReference type="InterPro" id="IPR056599">
    <property type="entry name" value="AAA_lid_fung"/>
</dbReference>
<dbReference type="SUPFAM" id="SSF52540">
    <property type="entry name" value="P-loop containing nucleoside triphosphate hydrolases"/>
    <property type="match status" value="1"/>
</dbReference>
<dbReference type="GeneID" id="73330778"/>
<protein>
    <submittedName>
        <fullName evidence="2">26S proteasome regulatory subunit MTBMA_c13930</fullName>
    </submittedName>
</protein>
<keyword evidence="3" id="KW-1185">Reference proteome</keyword>
<dbReference type="InterPro" id="IPR054289">
    <property type="entry name" value="DUF7025"/>
</dbReference>
<dbReference type="SMART" id="SM00382">
    <property type="entry name" value="AAA"/>
    <property type="match status" value="1"/>
</dbReference>
<accession>A0AA37PCU5</accession>
<dbReference type="InterPro" id="IPR003593">
    <property type="entry name" value="AAA+_ATPase"/>
</dbReference>
<gene>
    <name evidence="2" type="ORF">ColSpa_09976</name>
</gene>
<organism evidence="2 3">
    <name type="scientific">Colletotrichum spaethianum</name>
    <dbReference type="NCBI Taxonomy" id="700344"/>
    <lineage>
        <taxon>Eukaryota</taxon>
        <taxon>Fungi</taxon>
        <taxon>Dikarya</taxon>
        <taxon>Ascomycota</taxon>
        <taxon>Pezizomycotina</taxon>
        <taxon>Sordariomycetes</taxon>
        <taxon>Hypocreomycetidae</taxon>
        <taxon>Glomerellales</taxon>
        <taxon>Glomerellaceae</taxon>
        <taxon>Colletotrichum</taxon>
        <taxon>Colletotrichum spaethianum species complex</taxon>
    </lineage>
</organism>
<dbReference type="Pfam" id="PF00004">
    <property type="entry name" value="AAA"/>
    <property type="match status" value="1"/>
</dbReference>
<dbReference type="GO" id="GO:0016887">
    <property type="term" value="F:ATP hydrolysis activity"/>
    <property type="evidence" value="ECO:0007669"/>
    <property type="project" value="InterPro"/>
</dbReference>
<evidence type="ECO:0000259" key="1">
    <source>
        <dbReference type="SMART" id="SM00382"/>
    </source>
</evidence>
<proteinExistence type="predicted"/>
<comment type="caution">
    <text evidence="2">The sequence shown here is derived from an EMBL/GenBank/DDBJ whole genome shotgun (WGS) entry which is preliminary data.</text>
</comment>
<dbReference type="AlphaFoldDB" id="A0AA37PCU5"/>
<dbReference type="Proteomes" id="UP001055115">
    <property type="component" value="Unassembled WGS sequence"/>
</dbReference>
<dbReference type="PANTHER" id="PTHR46411:SF2">
    <property type="entry name" value="AAA+ ATPASE DOMAIN-CONTAINING PROTEIN"/>
    <property type="match status" value="1"/>
</dbReference>
<dbReference type="Gene3D" id="3.40.50.300">
    <property type="entry name" value="P-loop containing nucleotide triphosphate hydrolases"/>
    <property type="match status" value="1"/>
</dbReference>
<dbReference type="GO" id="GO:0000502">
    <property type="term" value="C:proteasome complex"/>
    <property type="evidence" value="ECO:0007669"/>
    <property type="project" value="UniProtKB-KW"/>
</dbReference>
<evidence type="ECO:0000313" key="3">
    <source>
        <dbReference type="Proteomes" id="UP001055115"/>
    </source>
</evidence>
<dbReference type="Pfam" id="PF22942">
    <property type="entry name" value="DUF7025"/>
    <property type="match status" value="1"/>
</dbReference>
<dbReference type="InterPro" id="IPR003959">
    <property type="entry name" value="ATPase_AAA_core"/>
</dbReference>
<dbReference type="InterPro" id="IPR027417">
    <property type="entry name" value="P-loop_NTPase"/>
</dbReference>
<evidence type="ECO:0000313" key="2">
    <source>
        <dbReference type="EMBL" id="GKT49795.1"/>
    </source>
</evidence>
<keyword evidence="2" id="KW-0647">Proteasome</keyword>